<keyword evidence="14" id="KW-0469">Meiosis</keyword>
<evidence type="ECO:0000256" key="15">
    <source>
        <dbReference type="ARBA" id="ARBA00058015"/>
    </source>
</evidence>
<dbReference type="GO" id="GO:0048476">
    <property type="term" value="C:Holliday junction resolvase complex"/>
    <property type="evidence" value="ECO:0007669"/>
    <property type="project" value="UniProtKB-UniRule"/>
</dbReference>
<dbReference type="InterPro" id="IPR033309">
    <property type="entry name" value="Mus81"/>
</dbReference>
<feature type="region of interest" description="Disordered" evidence="17">
    <location>
        <begin position="82"/>
        <end position="155"/>
    </location>
</feature>
<dbReference type="SUPFAM" id="SSF52980">
    <property type="entry name" value="Restriction endonuclease-like"/>
    <property type="match status" value="1"/>
</dbReference>
<keyword evidence="20" id="KW-1185">Reference proteome</keyword>
<evidence type="ECO:0000256" key="11">
    <source>
        <dbReference type="ARBA" id="ARBA00023172"/>
    </source>
</evidence>
<evidence type="ECO:0000313" key="20">
    <source>
        <dbReference type="Proteomes" id="UP000054007"/>
    </source>
</evidence>
<evidence type="ECO:0000256" key="16">
    <source>
        <dbReference type="RuleBase" id="RU369042"/>
    </source>
</evidence>
<dbReference type="InterPro" id="IPR047416">
    <property type="entry name" value="XPF_nuclease_Mus81"/>
</dbReference>
<gene>
    <name evidence="19" type="ORF">CYLTODRAFT_443992</name>
</gene>
<sequence>MPPRRPICPNQHLVDILEAHKAKLNSDTEKDSKLGQIYGKAIKSLKAHSLRIENLDDALALNGVGPWTVGLLKKGVNGADDATAAAGGGPSAPPTKKRPGQPAKESSTTTSSTSSSTRIHASSSSSSSSSSLPKAGNSDTRINRSVSLDAVTSTTNKRTIPLAGTSQANGSANFKFTFLGQCDMPVETSGNALFQDDCYRILYPKQPPSKIQESLLDIQSVDDKSTRFTAGMPQYIAKQIKHASNWDPFDFDVPSSSSRSHEDRLQATGSLLASLKNDTQGPKLNKSSIDPTRSLNPHLPSHGTRNPLQGSKAATLSNLKRSASLSQPAEAGPSNPRQPSRADMPPPSYIPKRSITMPSIPSSHRPPTATTDSANKTRPRGRPRLSQVIPNLPAEELDVSNPYATYDGLEYMDHFDITTHVEVIKANTFDIVLVLDTREVGVGKNRSAIFDGLCDRGVSVEQRPLNIGDVCWMARTRQAHKREFSLNYVLERKRMDDLFSSIKDGRFHEQKFRLHQSAMSHVFYVVEDYGHTLDAKDPTWRKAYDTVVSSTEAIDGFMMKETASQKYTINYYADLHSAIQEKWKDRDLYVLRDDKIRRHNYLGMQSTLRVRYPDQSFLTTWAAFQRLNSKSGFKTIRDTWARMLLCVSGMSPEKTSAVIEAYPTPFALWEAFIRARAREREDLRTKGREEMLGVKKKDMTKVHEPHLLLEKLGGGTRTVGKELSKKIYNVFEED</sequence>
<dbReference type="EC" id="3.1.22.-" evidence="16"/>
<dbReference type="Gene3D" id="1.10.150.670">
    <property type="entry name" value="Crossover junction endonuclease EME1, DNA-binding domain"/>
    <property type="match status" value="1"/>
</dbReference>
<dbReference type="InterPro" id="IPR011335">
    <property type="entry name" value="Restrct_endonuc-II-like"/>
</dbReference>
<feature type="domain" description="ERCC4" evidence="18">
    <location>
        <begin position="432"/>
        <end position="530"/>
    </location>
</feature>
<evidence type="ECO:0000256" key="17">
    <source>
        <dbReference type="SAM" id="MobiDB-lite"/>
    </source>
</evidence>
<dbReference type="GO" id="GO:0031573">
    <property type="term" value="P:mitotic intra-S DNA damage checkpoint signaling"/>
    <property type="evidence" value="ECO:0007669"/>
    <property type="project" value="TreeGrafter"/>
</dbReference>
<comment type="similarity">
    <text evidence="3 16">Belongs to the XPF family.</text>
</comment>
<accession>A0A0D7BBH3</accession>
<evidence type="ECO:0000256" key="7">
    <source>
        <dbReference type="ARBA" id="ARBA00022759"/>
    </source>
</evidence>
<dbReference type="PANTHER" id="PTHR13451">
    <property type="entry name" value="CLASS II CROSSOVER JUNCTION ENDONUCLEASE MUS81"/>
    <property type="match status" value="1"/>
</dbReference>
<dbReference type="GO" id="GO:0000712">
    <property type="term" value="P:resolution of meiotic recombination intermediates"/>
    <property type="evidence" value="ECO:0007669"/>
    <property type="project" value="TreeGrafter"/>
</dbReference>
<dbReference type="InterPro" id="IPR027421">
    <property type="entry name" value="DNA_pol_lamdba_lyase_dom_sf"/>
</dbReference>
<dbReference type="SMART" id="SM00891">
    <property type="entry name" value="ERCC4"/>
    <property type="match status" value="1"/>
</dbReference>
<comment type="subunit">
    <text evidence="16">Interacts with EME1.</text>
</comment>
<proteinExistence type="inferred from homology"/>
<dbReference type="SUPFAM" id="SSF47802">
    <property type="entry name" value="DNA polymerase beta, N-terminal domain-like"/>
    <property type="match status" value="1"/>
</dbReference>
<feature type="compositionally biased region" description="Polar residues" evidence="17">
    <location>
        <begin position="275"/>
        <end position="295"/>
    </location>
</feature>
<dbReference type="PANTHER" id="PTHR13451:SF0">
    <property type="entry name" value="CROSSOVER JUNCTION ENDONUCLEASE MUS81"/>
    <property type="match status" value="1"/>
</dbReference>
<dbReference type="GO" id="GO:0048257">
    <property type="term" value="F:3'-flap endonuclease activity"/>
    <property type="evidence" value="ECO:0007669"/>
    <property type="project" value="TreeGrafter"/>
</dbReference>
<evidence type="ECO:0000256" key="8">
    <source>
        <dbReference type="ARBA" id="ARBA00022763"/>
    </source>
</evidence>
<keyword evidence="8 16" id="KW-0227">DNA damage</keyword>
<dbReference type="GO" id="GO:0008821">
    <property type="term" value="F:crossover junction DNA endonuclease activity"/>
    <property type="evidence" value="ECO:0007669"/>
    <property type="project" value="UniProtKB-UniRule"/>
</dbReference>
<dbReference type="GO" id="GO:0003677">
    <property type="term" value="F:DNA binding"/>
    <property type="evidence" value="ECO:0007669"/>
    <property type="project" value="UniProtKB-UniRule"/>
</dbReference>
<evidence type="ECO:0000256" key="10">
    <source>
        <dbReference type="ARBA" id="ARBA00022842"/>
    </source>
</evidence>
<keyword evidence="13 16" id="KW-0539">Nucleus</keyword>
<dbReference type="CDD" id="cd20074">
    <property type="entry name" value="XPF_nuclease_Mus81"/>
    <property type="match status" value="1"/>
</dbReference>
<feature type="compositionally biased region" description="Low complexity" evidence="17">
    <location>
        <begin position="106"/>
        <end position="131"/>
    </location>
</feature>
<dbReference type="GO" id="GO:0046872">
    <property type="term" value="F:metal ion binding"/>
    <property type="evidence" value="ECO:0007669"/>
    <property type="project" value="UniProtKB-UniRule"/>
</dbReference>
<evidence type="ECO:0000256" key="4">
    <source>
        <dbReference type="ARBA" id="ARBA00017114"/>
    </source>
</evidence>
<keyword evidence="6 16" id="KW-0479">Metal-binding</keyword>
<dbReference type="OrthoDB" id="5963188at2759"/>
<dbReference type="Gene3D" id="1.10.150.110">
    <property type="entry name" value="DNA polymerase beta, N-terminal domain-like"/>
    <property type="match status" value="1"/>
</dbReference>
<evidence type="ECO:0000256" key="5">
    <source>
        <dbReference type="ARBA" id="ARBA00022722"/>
    </source>
</evidence>
<keyword evidence="12 16" id="KW-0234">DNA repair</keyword>
<name>A0A0D7BBH3_9AGAR</name>
<feature type="region of interest" description="Disordered" evidence="17">
    <location>
        <begin position="275"/>
        <end position="392"/>
    </location>
</feature>
<dbReference type="Proteomes" id="UP000054007">
    <property type="component" value="Unassembled WGS sequence"/>
</dbReference>
<evidence type="ECO:0000256" key="2">
    <source>
        <dbReference type="ARBA" id="ARBA00004123"/>
    </source>
</evidence>
<keyword evidence="11 16" id="KW-0233">DNA recombination</keyword>
<dbReference type="Gene3D" id="3.40.50.10130">
    <property type="match status" value="1"/>
</dbReference>
<evidence type="ECO:0000256" key="6">
    <source>
        <dbReference type="ARBA" id="ARBA00022723"/>
    </source>
</evidence>
<protein>
    <recommendedName>
        <fullName evidence="4 16">Crossover junction endonuclease MUS81</fullName>
        <ecNumber evidence="16">3.1.22.-</ecNumber>
    </recommendedName>
</protein>
<evidence type="ECO:0000313" key="19">
    <source>
        <dbReference type="EMBL" id="KIY67524.1"/>
    </source>
</evidence>
<dbReference type="EMBL" id="KN880524">
    <property type="protein sequence ID" value="KIY67524.1"/>
    <property type="molecule type" value="Genomic_DNA"/>
</dbReference>
<keyword evidence="9 16" id="KW-0378">Hydrolase</keyword>
<evidence type="ECO:0000256" key="12">
    <source>
        <dbReference type="ARBA" id="ARBA00023204"/>
    </source>
</evidence>
<dbReference type="InterPro" id="IPR006166">
    <property type="entry name" value="ERCC4_domain"/>
</dbReference>
<comment type="function">
    <text evidence="15 16">Interacts with EME1 to form a DNA structure-specific endonuclease with substrate preference for branched DNA structures with a 5'-end at the branch nick. Typical substrates include 3'-flap structures, D-loops, replication forks and nicked Holliday junctions. May be required in mitosis for the processing of stalled or collapsed replication fork intermediates. May be required in meiosis for the repair of meiosis-specific double strand breaks subsequent to single-end invasion (SEI).</text>
</comment>
<comment type="subcellular location">
    <subcellularLocation>
        <location evidence="2 16">Nucleus</location>
    </subcellularLocation>
</comment>
<dbReference type="Pfam" id="PF14716">
    <property type="entry name" value="HHH_8"/>
    <property type="match status" value="1"/>
</dbReference>
<evidence type="ECO:0000256" key="9">
    <source>
        <dbReference type="ARBA" id="ARBA00022801"/>
    </source>
</evidence>
<evidence type="ECO:0000256" key="14">
    <source>
        <dbReference type="ARBA" id="ARBA00023254"/>
    </source>
</evidence>
<feature type="compositionally biased region" description="Polar residues" evidence="17">
    <location>
        <begin position="303"/>
        <end position="327"/>
    </location>
</feature>
<keyword evidence="5 16" id="KW-0540">Nuclease</keyword>
<evidence type="ECO:0000256" key="3">
    <source>
        <dbReference type="ARBA" id="ARBA00010015"/>
    </source>
</evidence>
<comment type="cofactor">
    <cofactor evidence="1 16">
        <name>Mg(2+)</name>
        <dbReference type="ChEBI" id="CHEBI:18420"/>
    </cofactor>
</comment>
<dbReference type="FunFam" id="3.40.50.10130:FF:000005">
    <property type="entry name" value="crossover junction endonuclease MUS81 isoform X1"/>
    <property type="match status" value="1"/>
</dbReference>
<dbReference type="AlphaFoldDB" id="A0A0D7BBH3"/>
<evidence type="ECO:0000256" key="1">
    <source>
        <dbReference type="ARBA" id="ARBA00001946"/>
    </source>
</evidence>
<dbReference type="GO" id="GO:0000727">
    <property type="term" value="P:double-strand break repair via break-induced replication"/>
    <property type="evidence" value="ECO:0007669"/>
    <property type="project" value="UniProtKB-UniRule"/>
</dbReference>
<evidence type="ECO:0000256" key="13">
    <source>
        <dbReference type="ARBA" id="ARBA00023242"/>
    </source>
</evidence>
<keyword evidence="7 16" id="KW-0255">Endonuclease</keyword>
<organism evidence="19 20">
    <name type="scientific">Cylindrobasidium torrendii FP15055 ss-10</name>
    <dbReference type="NCBI Taxonomy" id="1314674"/>
    <lineage>
        <taxon>Eukaryota</taxon>
        <taxon>Fungi</taxon>
        <taxon>Dikarya</taxon>
        <taxon>Basidiomycota</taxon>
        <taxon>Agaricomycotina</taxon>
        <taxon>Agaricomycetes</taxon>
        <taxon>Agaricomycetidae</taxon>
        <taxon>Agaricales</taxon>
        <taxon>Marasmiineae</taxon>
        <taxon>Physalacriaceae</taxon>
        <taxon>Cylindrobasidium</taxon>
    </lineage>
</organism>
<keyword evidence="10 16" id="KW-0460">Magnesium</keyword>
<dbReference type="Pfam" id="PF02732">
    <property type="entry name" value="ERCC4"/>
    <property type="match status" value="1"/>
</dbReference>
<reference evidence="19 20" key="1">
    <citation type="journal article" date="2015" name="Fungal Genet. Biol.">
        <title>Evolution of novel wood decay mechanisms in Agaricales revealed by the genome sequences of Fistulina hepatica and Cylindrobasidium torrendii.</title>
        <authorList>
            <person name="Floudas D."/>
            <person name="Held B.W."/>
            <person name="Riley R."/>
            <person name="Nagy L.G."/>
            <person name="Koehler G."/>
            <person name="Ransdell A.S."/>
            <person name="Younus H."/>
            <person name="Chow J."/>
            <person name="Chiniquy J."/>
            <person name="Lipzen A."/>
            <person name="Tritt A."/>
            <person name="Sun H."/>
            <person name="Haridas S."/>
            <person name="LaButti K."/>
            <person name="Ohm R.A."/>
            <person name="Kues U."/>
            <person name="Blanchette R.A."/>
            <person name="Grigoriev I.V."/>
            <person name="Minto R.E."/>
            <person name="Hibbett D.S."/>
        </authorList>
    </citation>
    <scope>NUCLEOTIDE SEQUENCE [LARGE SCALE GENOMIC DNA]</scope>
    <source>
        <strain evidence="19 20">FP15055 ss-10</strain>
    </source>
</reference>
<dbReference type="GO" id="GO:0005634">
    <property type="term" value="C:nucleus"/>
    <property type="evidence" value="ECO:0007669"/>
    <property type="project" value="UniProtKB-SubCell"/>
</dbReference>
<dbReference type="STRING" id="1314674.A0A0D7BBH3"/>
<dbReference type="InterPro" id="IPR010996">
    <property type="entry name" value="HHH_MUS81"/>
</dbReference>
<dbReference type="InterPro" id="IPR042530">
    <property type="entry name" value="EME1/EME2_C"/>
</dbReference>
<evidence type="ECO:0000259" key="18">
    <source>
        <dbReference type="SMART" id="SM00891"/>
    </source>
</evidence>
<dbReference type="GO" id="GO:0006308">
    <property type="term" value="P:DNA catabolic process"/>
    <property type="evidence" value="ECO:0007669"/>
    <property type="project" value="UniProtKB-UniRule"/>
</dbReference>
<feature type="compositionally biased region" description="Polar residues" evidence="17">
    <location>
        <begin position="137"/>
        <end position="155"/>
    </location>
</feature>